<dbReference type="NCBIfam" id="TIGR01475">
    <property type="entry name" value="ubiA_other"/>
    <property type="match status" value="1"/>
</dbReference>
<comment type="subcellular location">
    <subcellularLocation>
        <location evidence="2">Membrane</location>
        <topology evidence="2">Multi-pass membrane protein</topology>
    </subcellularLocation>
</comment>
<dbReference type="GO" id="GO:0006744">
    <property type="term" value="P:ubiquinone biosynthetic process"/>
    <property type="evidence" value="ECO:0007669"/>
    <property type="project" value="TreeGrafter"/>
</dbReference>
<dbReference type="Pfam" id="PF01040">
    <property type="entry name" value="UbiA"/>
    <property type="match status" value="1"/>
</dbReference>
<dbReference type="InterPro" id="IPR006371">
    <property type="entry name" value="Polyprenyltransferase_UbiA-li"/>
</dbReference>
<evidence type="ECO:0000256" key="2">
    <source>
        <dbReference type="ARBA" id="ARBA00004141"/>
    </source>
</evidence>
<feature type="transmembrane region" description="Helical" evidence="8">
    <location>
        <begin position="41"/>
        <end position="62"/>
    </location>
</feature>
<feature type="transmembrane region" description="Helical" evidence="8">
    <location>
        <begin position="203"/>
        <end position="224"/>
    </location>
</feature>
<feature type="transmembrane region" description="Helical" evidence="8">
    <location>
        <begin position="262"/>
        <end position="281"/>
    </location>
</feature>
<evidence type="ECO:0000256" key="4">
    <source>
        <dbReference type="ARBA" id="ARBA00022679"/>
    </source>
</evidence>
<comment type="similarity">
    <text evidence="3">Belongs to the UbiA prenyltransferase family.</text>
</comment>
<evidence type="ECO:0000256" key="1">
    <source>
        <dbReference type="ARBA" id="ARBA00001946"/>
    </source>
</evidence>
<dbReference type="EMBL" id="UOEX01000088">
    <property type="protein sequence ID" value="VAW34107.1"/>
    <property type="molecule type" value="Genomic_DNA"/>
</dbReference>
<keyword evidence="6 8" id="KW-1133">Transmembrane helix</keyword>
<accession>A0A3B0V7R7</accession>
<sequence>MFKKIAILLEMIKFKHTVFALPFALMGAFLAAGGPPNYRVFIWVVAAMFGARTCAMGFNRIVDARFDGRNPRTAGRAIPAGKVKMAEAWAMVLIAAAIFFLACYELNRLTLLLSPLALGLTLLYSLTKRFTSFCHLVLGLALAFSPLGGYVAVSGSLSGFPYVLSLAVLLWVSGFDMVYACMDADFDRRTGLYSIPATFGRRRAFRLAALFHFLAFVLFMMTGMQSGLNYLFFIGLGIAAFCLLYQHLIIKPDDLSRIQVSFFQMNGMVSLILFASTWLALSVG</sequence>
<proteinExistence type="inferred from homology"/>
<evidence type="ECO:0000256" key="8">
    <source>
        <dbReference type="SAM" id="Phobius"/>
    </source>
</evidence>
<dbReference type="FunFam" id="1.10.357.140:FF:000008">
    <property type="entry name" value="4-hydroxybenzoate octaprenyltransferase"/>
    <property type="match status" value="1"/>
</dbReference>
<dbReference type="InterPro" id="IPR044878">
    <property type="entry name" value="UbiA_sf"/>
</dbReference>
<dbReference type="PANTHER" id="PTHR11048:SF28">
    <property type="entry name" value="4-HYDROXYBENZOATE POLYPRENYLTRANSFERASE, MITOCHONDRIAL"/>
    <property type="match status" value="1"/>
</dbReference>
<dbReference type="Gene3D" id="1.20.120.1780">
    <property type="entry name" value="UbiA prenyltransferase"/>
    <property type="match status" value="1"/>
</dbReference>
<reference evidence="9" key="1">
    <citation type="submission" date="2018-06" db="EMBL/GenBank/DDBJ databases">
        <authorList>
            <person name="Zhirakovskaya E."/>
        </authorList>
    </citation>
    <scope>NUCLEOTIDE SEQUENCE</scope>
</reference>
<name>A0A3B0V7R7_9ZZZZ</name>
<feature type="transmembrane region" description="Helical" evidence="8">
    <location>
        <begin position="108"/>
        <end position="126"/>
    </location>
</feature>
<dbReference type="CDD" id="cd13959">
    <property type="entry name" value="PT_UbiA_COQ2"/>
    <property type="match status" value="1"/>
</dbReference>
<dbReference type="FunFam" id="1.20.120.1780:FF:000001">
    <property type="entry name" value="4-hydroxybenzoate octaprenyltransferase"/>
    <property type="match status" value="1"/>
</dbReference>
<organism evidence="9">
    <name type="scientific">hydrothermal vent metagenome</name>
    <dbReference type="NCBI Taxonomy" id="652676"/>
    <lineage>
        <taxon>unclassified sequences</taxon>
        <taxon>metagenomes</taxon>
        <taxon>ecological metagenomes</taxon>
    </lineage>
</organism>
<comment type="cofactor">
    <cofactor evidence="1">
        <name>Mg(2+)</name>
        <dbReference type="ChEBI" id="CHEBI:18420"/>
    </cofactor>
</comment>
<evidence type="ECO:0000256" key="3">
    <source>
        <dbReference type="ARBA" id="ARBA00005985"/>
    </source>
</evidence>
<evidence type="ECO:0000256" key="6">
    <source>
        <dbReference type="ARBA" id="ARBA00022989"/>
    </source>
</evidence>
<feature type="transmembrane region" description="Helical" evidence="8">
    <location>
        <begin position="159"/>
        <end position="182"/>
    </location>
</feature>
<dbReference type="InterPro" id="IPR039653">
    <property type="entry name" value="Prenyltransferase"/>
</dbReference>
<feature type="transmembrane region" description="Helical" evidence="8">
    <location>
        <begin position="83"/>
        <end position="102"/>
    </location>
</feature>
<dbReference type="Gene3D" id="1.10.357.140">
    <property type="entry name" value="UbiA prenyltransferase"/>
    <property type="match status" value="1"/>
</dbReference>
<gene>
    <name evidence="9" type="ORF">MNBD_DELTA03-897</name>
</gene>
<protein>
    <submittedName>
        <fullName evidence="9">Menaquinone via futalosine polyprenyltransferase (MenA homolog)</fullName>
    </submittedName>
</protein>
<keyword evidence="5 8" id="KW-0812">Transmembrane</keyword>
<feature type="transmembrane region" description="Helical" evidence="8">
    <location>
        <begin position="133"/>
        <end position="153"/>
    </location>
</feature>
<dbReference type="GO" id="GO:0005886">
    <property type="term" value="C:plasma membrane"/>
    <property type="evidence" value="ECO:0007669"/>
    <property type="project" value="TreeGrafter"/>
</dbReference>
<dbReference type="InterPro" id="IPR000537">
    <property type="entry name" value="UbiA_prenyltransferase"/>
</dbReference>
<evidence type="ECO:0000256" key="7">
    <source>
        <dbReference type="ARBA" id="ARBA00023136"/>
    </source>
</evidence>
<keyword evidence="7 8" id="KW-0472">Membrane</keyword>
<evidence type="ECO:0000256" key="5">
    <source>
        <dbReference type="ARBA" id="ARBA00022692"/>
    </source>
</evidence>
<keyword evidence="4 9" id="KW-0808">Transferase</keyword>
<dbReference type="AlphaFoldDB" id="A0A3B0V7R7"/>
<dbReference type="PANTHER" id="PTHR11048">
    <property type="entry name" value="PRENYLTRANSFERASES"/>
    <property type="match status" value="1"/>
</dbReference>
<evidence type="ECO:0000313" key="9">
    <source>
        <dbReference type="EMBL" id="VAW34107.1"/>
    </source>
</evidence>
<feature type="transmembrane region" description="Helical" evidence="8">
    <location>
        <begin position="230"/>
        <end position="250"/>
    </location>
</feature>
<dbReference type="GO" id="GO:0016765">
    <property type="term" value="F:transferase activity, transferring alkyl or aryl (other than methyl) groups"/>
    <property type="evidence" value="ECO:0007669"/>
    <property type="project" value="InterPro"/>
</dbReference>